<dbReference type="InterPro" id="IPR026956">
    <property type="entry name" value="D-ser_dehydrat-like_dom"/>
</dbReference>
<comment type="catalytic activity">
    <reaction evidence="9">
        <text>D-serine = pyruvate + NH4(+)</text>
        <dbReference type="Rhea" id="RHEA:13977"/>
        <dbReference type="ChEBI" id="CHEBI:15361"/>
        <dbReference type="ChEBI" id="CHEBI:28938"/>
        <dbReference type="ChEBI" id="CHEBI:35247"/>
        <dbReference type="EC" id="4.3.1.18"/>
    </reaction>
    <physiologicalReaction direction="left-to-right" evidence="9">
        <dbReference type="Rhea" id="RHEA:13978"/>
    </physiologicalReaction>
</comment>
<feature type="domain" description="D-serine dehydratase-like" evidence="14">
    <location>
        <begin position="279"/>
        <end position="380"/>
    </location>
</feature>
<keyword evidence="5" id="KW-0479">Metal-binding</keyword>
<comment type="caution">
    <text evidence="15">The sequence shown here is derived from an EMBL/GenBank/DDBJ whole genome shotgun (WGS) entry which is preliminary data.</text>
</comment>
<evidence type="ECO:0000313" key="15">
    <source>
        <dbReference type="EMBL" id="CAG8377704.1"/>
    </source>
</evidence>
<evidence type="ECO:0000256" key="10">
    <source>
        <dbReference type="ARBA" id="ARBA00055764"/>
    </source>
</evidence>
<dbReference type="Proteomes" id="UP001152592">
    <property type="component" value="Unassembled WGS sequence"/>
</dbReference>
<dbReference type="InterPro" id="IPR051466">
    <property type="entry name" value="D-amino_acid_metab_enzyme"/>
</dbReference>
<dbReference type="InterPro" id="IPR001608">
    <property type="entry name" value="Ala_racemase_N"/>
</dbReference>
<dbReference type="PANTHER" id="PTHR28004:SF2">
    <property type="entry name" value="D-SERINE DEHYDRATASE"/>
    <property type="match status" value="1"/>
</dbReference>
<proteinExistence type="inferred from homology"/>
<dbReference type="SMART" id="SM01119">
    <property type="entry name" value="D-ser_dehydrat"/>
    <property type="match status" value="1"/>
</dbReference>
<keyword evidence="6" id="KW-0862">Zinc</keyword>
<gene>
    <name evidence="15" type="ORF">PSALAMII_LOCUS5355</name>
</gene>
<comment type="function">
    <text evidence="10">Catalyzes the conversion of D-serine to pyruvate and ammonia. May play a role in D-serine detoxification.</text>
</comment>
<evidence type="ECO:0000256" key="5">
    <source>
        <dbReference type="ARBA" id="ARBA00022723"/>
    </source>
</evidence>
<keyword evidence="4" id="KW-0216">Detoxification</keyword>
<evidence type="ECO:0000256" key="11">
    <source>
        <dbReference type="ARBA" id="ARBA00066349"/>
    </source>
</evidence>
<dbReference type="GO" id="GO:0008721">
    <property type="term" value="F:D-serine ammonia-lyase activity"/>
    <property type="evidence" value="ECO:0007669"/>
    <property type="project" value="UniProtKB-EC"/>
</dbReference>
<protein>
    <recommendedName>
        <fullName evidence="12">D-serine dehydratase</fullName>
        <ecNumber evidence="11">4.3.1.18</ecNumber>
    </recommendedName>
    <alternativeName>
        <fullName evidence="13">D-serine deaminase</fullName>
    </alternativeName>
</protein>
<evidence type="ECO:0000256" key="2">
    <source>
        <dbReference type="ARBA" id="ARBA00001947"/>
    </source>
</evidence>
<dbReference type="FunFam" id="3.20.20.10:FF:000016">
    <property type="entry name" value="D-serine dehydratase"/>
    <property type="match status" value="1"/>
</dbReference>
<evidence type="ECO:0000256" key="9">
    <source>
        <dbReference type="ARBA" id="ARBA00051198"/>
    </source>
</evidence>
<evidence type="ECO:0000256" key="6">
    <source>
        <dbReference type="ARBA" id="ARBA00022833"/>
    </source>
</evidence>
<dbReference type="EC" id="4.3.1.18" evidence="11"/>
<evidence type="ECO:0000256" key="4">
    <source>
        <dbReference type="ARBA" id="ARBA00022575"/>
    </source>
</evidence>
<dbReference type="PANTHER" id="PTHR28004">
    <property type="entry name" value="ZGC:162816-RELATED"/>
    <property type="match status" value="1"/>
</dbReference>
<dbReference type="Gene3D" id="3.20.20.10">
    <property type="entry name" value="Alanine racemase"/>
    <property type="match status" value="1"/>
</dbReference>
<evidence type="ECO:0000256" key="7">
    <source>
        <dbReference type="ARBA" id="ARBA00022898"/>
    </source>
</evidence>
<evidence type="ECO:0000256" key="8">
    <source>
        <dbReference type="ARBA" id="ARBA00023239"/>
    </source>
</evidence>
<dbReference type="AlphaFoldDB" id="A0A9W4J4C3"/>
<evidence type="ECO:0000256" key="12">
    <source>
        <dbReference type="ARBA" id="ARBA00069616"/>
    </source>
</evidence>
<dbReference type="EMBL" id="CAJVPD010000233">
    <property type="protein sequence ID" value="CAG8377704.1"/>
    <property type="molecule type" value="Genomic_DNA"/>
</dbReference>
<evidence type="ECO:0000256" key="3">
    <source>
        <dbReference type="ARBA" id="ARBA00005323"/>
    </source>
</evidence>
<dbReference type="Gene3D" id="2.40.37.20">
    <property type="entry name" value="D-serine dehydratase-like domain"/>
    <property type="match status" value="1"/>
</dbReference>
<keyword evidence="7" id="KW-0663">Pyridoxal phosphate</keyword>
<dbReference type="GO" id="GO:0009636">
    <property type="term" value="P:response to toxic substance"/>
    <property type="evidence" value="ECO:0007669"/>
    <property type="project" value="UniProtKB-KW"/>
</dbReference>
<evidence type="ECO:0000256" key="1">
    <source>
        <dbReference type="ARBA" id="ARBA00001933"/>
    </source>
</evidence>
<evidence type="ECO:0000259" key="14">
    <source>
        <dbReference type="SMART" id="SM01119"/>
    </source>
</evidence>
<dbReference type="SUPFAM" id="SSF51419">
    <property type="entry name" value="PLP-binding barrel"/>
    <property type="match status" value="1"/>
</dbReference>
<sequence length="395" mass="43064">MGTSIQTHRSYIHKHISQLPTPALVLSLPILRSNVQRLLDDVSEVGISFRPHVKTLKSLDVTRMMLDGGRHRAIVASTVPEIEGALPLVKEGILDECLYGLPISEGVLPRLAAIARDVRILLMVDNEQQIGILEKFVSTSPEIGKWQVFIKIDVGSRRAGVSVDSPILRGLIQRAEKSPATSIYGVYCHAGHSYGCQDRDSVESVLRAEIDGVLSAASIVTSQEHPLVLSIGSTPTAHSIQSIKHSLPPGVALELHAGNFPANDLQQVCTGVVHRDQQAVRILAEVCSVYPERNEALVNAGVIALSRETSAVPGFGQVCDQPEWHVVRLSQEHGLLGLVNPEVPDGPKAKQSFHVGQKILLYCQHACITAAAFPVYFIVDENDIICDTWIPWKGW</sequence>
<dbReference type="FunFam" id="2.40.37.20:FF:000002">
    <property type="entry name" value="D-serine dehydratase"/>
    <property type="match status" value="1"/>
</dbReference>
<dbReference type="GO" id="GO:0036088">
    <property type="term" value="P:D-serine catabolic process"/>
    <property type="evidence" value="ECO:0007669"/>
    <property type="project" value="TreeGrafter"/>
</dbReference>
<evidence type="ECO:0000256" key="13">
    <source>
        <dbReference type="ARBA" id="ARBA00075219"/>
    </source>
</evidence>
<organism evidence="15 16">
    <name type="scientific">Penicillium salamii</name>
    <dbReference type="NCBI Taxonomy" id="1612424"/>
    <lineage>
        <taxon>Eukaryota</taxon>
        <taxon>Fungi</taxon>
        <taxon>Dikarya</taxon>
        <taxon>Ascomycota</taxon>
        <taxon>Pezizomycotina</taxon>
        <taxon>Eurotiomycetes</taxon>
        <taxon>Eurotiomycetidae</taxon>
        <taxon>Eurotiales</taxon>
        <taxon>Aspergillaceae</taxon>
        <taxon>Penicillium</taxon>
    </lineage>
</organism>
<dbReference type="GO" id="GO:0046872">
    <property type="term" value="F:metal ion binding"/>
    <property type="evidence" value="ECO:0007669"/>
    <property type="project" value="UniProtKB-KW"/>
</dbReference>
<dbReference type="Pfam" id="PF14031">
    <property type="entry name" value="D-ser_dehydrat"/>
    <property type="match status" value="1"/>
</dbReference>
<name>A0A9W4J4C3_9EURO</name>
<dbReference type="InterPro" id="IPR042208">
    <property type="entry name" value="D-ser_dehydrat-like_sf"/>
</dbReference>
<accession>A0A9W4J4C3</accession>
<reference evidence="15" key="1">
    <citation type="submission" date="2021-07" db="EMBL/GenBank/DDBJ databases">
        <authorList>
            <person name="Branca A.L. A."/>
        </authorList>
    </citation>
    <scope>NUCLEOTIDE SEQUENCE</scope>
</reference>
<keyword evidence="8" id="KW-0456">Lyase</keyword>
<dbReference type="Pfam" id="PF01168">
    <property type="entry name" value="Ala_racemase_N"/>
    <property type="match status" value="1"/>
</dbReference>
<comment type="cofactor">
    <cofactor evidence="1">
        <name>pyridoxal 5'-phosphate</name>
        <dbReference type="ChEBI" id="CHEBI:597326"/>
    </cofactor>
</comment>
<dbReference type="InterPro" id="IPR029066">
    <property type="entry name" value="PLP-binding_barrel"/>
</dbReference>
<comment type="cofactor">
    <cofactor evidence="2">
        <name>Zn(2+)</name>
        <dbReference type="ChEBI" id="CHEBI:29105"/>
    </cofactor>
</comment>
<evidence type="ECO:0000313" key="16">
    <source>
        <dbReference type="Proteomes" id="UP001152592"/>
    </source>
</evidence>
<comment type="similarity">
    <text evidence="3">Belongs to the DSD1 family.</text>
</comment>
<dbReference type="OrthoDB" id="4726568at2759"/>